<dbReference type="Proteomes" id="UP001497480">
    <property type="component" value="Unassembled WGS sequence"/>
</dbReference>
<sequence>MAIHLSLRVAPLDLQQGGNSRILYVHVPAARMRKLSSMGMASLGQAHIGWVCSSEKTKLELEERELRLHQCQVIGRIKAFPIQQRSLLMELAISHFCKKNRIIAELKALYPEDEWDFSPLIRDKFFGGRQVNREYSLKFLDQMREDLTTKKQQASCATRLHRQINTWNLREEFDFPRYL</sequence>
<organism evidence="1 2">
    <name type="scientific">Lupinus luteus</name>
    <name type="common">European yellow lupine</name>
    <dbReference type="NCBI Taxonomy" id="3873"/>
    <lineage>
        <taxon>Eukaryota</taxon>
        <taxon>Viridiplantae</taxon>
        <taxon>Streptophyta</taxon>
        <taxon>Embryophyta</taxon>
        <taxon>Tracheophyta</taxon>
        <taxon>Spermatophyta</taxon>
        <taxon>Magnoliopsida</taxon>
        <taxon>eudicotyledons</taxon>
        <taxon>Gunneridae</taxon>
        <taxon>Pentapetalae</taxon>
        <taxon>rosids</taxon>
        <taxon>fabids</taxon>
        <taxon>Fabales</taxon>
        <taxon>Fabaceae</taxon>
        <taxon>Papilionoideae</taxon>
        <taxon>50 kb inversion clade</taxon>
        <taxon>genistoids sensu lato</taxon>
        <taxon>core genistoids</taxon>
        <taxon>Genisteae</taxon>
        <taxon>Lupinus</taxon>
    </lineage>
</organism>
<reference evidence="1 2" key="1">
    <citation type="submission" date="2024-03" db="EMBL/GenBank/DDBJ databases">
        <authorList>
            <person name="Martinez-Hernandez J."/>
        </authorList>
    </citation>
    <scope>NUCLEOTIDE SEQUENCE [LARGE SCALE GENOMIC DNA]</scope>
</reference>
<accession>A0AAV1XP67</accession>
<evidence type="ECO:0000313" key="1">
    <source>
        <dbReference type="EMBL" id="CAL0322997.1"/>
    </source>
</evidence>
<protein>
    <submittedName>
        <fullName evidence="1">Uncharacterized protein</fullName>
    </submittedName>
</protein>
<gene>
    <name evidence="1" type="ORF">LLUT_LOCUS24057</name>
</gene>
<name>A0AAV1XP67_LUPLU</name>
<dbReference type="AlphaFoldDB" id="A0AAV1XP67"/>
<evidence type="ECO:0000313" key="2">
    <source>
        <dbReference type="Proteomes" id="UP001497480"/>
    </source>
</evidence>
<proteinExistence type="predicted"/>
<keyword evidence="2" id="KW-1185">Reference proteome</keyword>
<comment type="caution">
    <text evidence="1">The sequence shown here is derived from an EMBL/GenBank/DDBJ whole genome shotgun (WGS) entry which is preliminary data.</text>
</comment>
<dbReference type="EMBL" id="CAXHTB010000016">
    <property type="protein sequence ID" value="CAL0322997.1"/>
    <property type="molecule type" value="Genomic_DNA"/>
</dbReference>